<organism evidence="1 2">
    <name type="scientific">Willisornis vidua</name>
    <name type="common">Xingu scale-backed antbird</name>
    <dbReference type="NCBI Taxonomy" id="1566151"/>
    <lineage>
        <taxon>Eukaryota</taxon>
        <taxon>Metazoa</taxon>
        <taxon>Chordata</taxon>
        <taxon>Craniata</taxon>
        <taxon>Vertebrata</taxon>
        <taxon>Euteleostomi</taxon>
        <taxon>Archelosauria</taxon>
        <taxon>Archosauria</taxon>
        <taxon>Dinosauria</taxon>
        <taxon>Saurischia</taxon>
        <taxon>Theropoda</taxon>
        <taxon>Coelurosauria</taxon>
        <taxon>Aves</taxon>
        <taxon>Neognathae</taxon>
        <taxon>Neoaves</taxon>
        <taxon>Telluraves</taxon>
        <taxon>Australaves</taxon>
        <taxon>Passeriformes</taxon>
        <taxon>Thamnophilidae</taxon>
        <taxon>Willisornis</taxon>
    </lineage>
</organism>
<comment type="caution">
    <text evidence="1">The sequence shown here is derived from an EMBL/GenBank/DDBJ whole genome shotgun (WGS) entry which is preliminary data.</text>
</comment>
<protein>
    <submittedName>
        <fullName evidence="1">Uncharacterized protein</fullName>
    </submittedName>
</protein>
<dbReference type="EMBL" id="WHWB01034620">
    <property type="protein sequence ID" value="KAJ7406997.1"/>
    <property type="molecule type" value="Genomic_DNA"/>
</dbReference>
<evidence type="ECO:0000313" key="2">
    <source>
        <dbReference type="Proteomes" id="UP001145742"/>
    </source>
</evidence>
<sequence length="172" mass="19916">MIQQRAQVAKKANGILACIKNSVTSRTREVILLRYSEMVRLHLESCVQFWAPQFRKDIEVLDPVQRRATRLVKGLEHKSHEEQLRQLGFFSLEEKAQGRPSHSLQLPERKCSQVGVGLFSQAPGNRTRGYSLKLHQGRFRLDFRKKFFTERGIGHWNGLSREVVDSLSLEVF</sequence>
<gene>
    <name evidence="1" type="ORF">WISP_129589</name>
</gene>
<accession>A0ABQ9CPY9</accession>
<reference evidence="1" key="1">
    <citation type="submission" date="2019-10" db="EMBL/GenBank/DDBJ databases">
        <authorList>
            <person name="Soares A.E.R."/>
            <person name="Aleixo A."/>
            <person name="Schneider P."/>
            <person name="Miyaki C.Y."/>
            <person name="Schneider M.P."/>
            <person name="Mello C."/>
            <person name="Vasconcelos A.T.R."/>
        </authorList>
    </citation>
    <scope>NUCLEOTIDE SEQUENCE</scope>
    <source>
        <tissue evidence="1">Muscle</tissue>
    </source>
</reference>
<dbReference type="Proteomes" id="UP001145742">
    <property type="component" value="Unassembled WGS sequence"/>
</dbReference>
<evidence type="ECO:0000313" key="1">
    <source>
        <dbReference type="EMBL" id="KAJ7406997.1"/>
    </source>
</evidence>
<name>A0ABQ9CPY9_9PASS</name>
<dbReference type="PANTHER" id="PTHR33332">
    <property type="entry name" value="REVERSE TRANSCRIPTASE DOMAIN-CONTAINING PROTEIN"/>
    <property type="match status" value="1"/>
</dbReference>
<keyword evidence="2" id="KW-1185">Reference proteome</keyword>
<proteinExistence type="predicted"/>